<feature type="region of interest" description="Disordered" evidence="1">
    <location>
        <begin position="320"/>
        <end position="339"/>
    </location>
</feature>
<feature type="domain" description="DUF3048" evidence="4">
    <location>
        <begin position="234"/>
        <end position="347"/>
    </location>
</feature>
<dbReference type="InterPro" id="IPR021416">
    <property type="entry name" value="DUF3048_N"/>
</dbReference>
<dbReference type="Proteomes" id="UP001310387">
    <property type="component" value="Unassembled WGS sequence"/>
</dbReference>
<feature type="region of interest" description="Disordered" evidence="1">
    <location>
        <begin position="249"/>
        <end position="268"/>
    </location>
</feature>
<keyword evidence="6" id="KW-1185">Reference proteome</keyword>
<feature type="chain" id="PRO_5046355543" evidence="2">
    <location>
        <begin position="20"/>
        <end position="360"/>
    </location>
</feature>
<feature type="compositionally biased region" description="Polar residues" evidence="1">
    <location>
        <begin position="259"/>
        <end position="268"/>
    </location>
</feature>
<dbReference type="Gene3D" id="3.50.90.10">
    <property type="entry name" value="YerB-like"/>
    <property type="match status" value="1"/>
</dbReference>
<feature type="compositionally biased region" description="Pro residues" evidence="1">
    <location>
        <begin position="45"/>
        <end position="62"/>
    </location>
</feature>
<dbReference type="EMBL" id="JBAGLP010000118">
    <property type="protein sequence ID" value="MEG3615993.1"/>
    <property type="molecule type" value="Genomic_DNA"/>
</dbReference>
<evidence type="ECO:0000259" key="4">
    <source>
        <dbReference type="Pfam" id="PF17479"/>
    </source>
</evidence>
<comment type="caution">
    <text evidence="5">The sequence shown here is derived from an EMBL/GenBank/DDBJ whole genome shotgun (WGS) entry which is preliminary data.</text>
</comment>
<reference evidence="5" key="2">
    <citation type="submission" date="2024-02" db="EMBL/GenBank/DDBJ databases">
        <authorList>
            <person name="Prathaban M."/>
            <person name="Mythili R."/>
            <person name="Sharmila Devi N."/>
            <person name="Sobanaa M."/>
            <person name="Prathiviraj R."/>
            <person name="Selvin J."/>
        </authorList>
    </citation>
    <scope>NUCLEOTIDE SEQUENCE</scope>
    <source>
        <strain evidence="5">MP1014</strain>
    </source>
</reference>
<evidence type="ECO:0000256" key="2">
    <source>
        <dbReference type="SAM" id="SignalP"/>
    </source>
</evidence>
<protein>
    <submittedName>
        <fullName evidence="5">DUF3048 domain-containing protein</fullName>
    </submittedName>
</protein>
<organism evidence="5 6">
    <name type="scientific">Isoptericola haloaureus</name>
    <dbReference type="NCBI Taxonomy" id="1542902"/>
    <lineage>
        <taxon>Bacteria</taxon>
        <taxon>Bacillati</taxon>
        <taxon>Actinomycetota</taxon>
        <taxon>Actinomycetes</taxon>
        <taxon>Micrococcales</taxon>
        <taxon>Promicromonosporaceae</taxon>
        <taxon>Isoptericola</taxon>
    </lineage>
</organism>
<feature type="region of interest" description="Disordered" evidence="1">
    <location>
        <begin position="200"/>
        <end position="237"/>
    </location>
</feature>
<evidence type="ECO:0000313" key="5">
    <source>
        <dbReference type="EMBL" id="MEG3615993.1"/>
    </source>
</evidence>
<feature type="compositionally biased region" description="Basic and acidic residues" evidence="1">
    <location>
        <begin position="223"/>
        <end position="234"/>
    </location>
</feature>
<feature type="signal peptide" evidence="2">
    <location>
        <begin position="1"/>
        <end position="19"/>
    </location>
</feature>
<accession>A0ABU7Z979</accession>
<dbReference type="InterPro" id="IPR023158">
    <property type="entry name" value="YerB-like_sf"/>
</dbReference>
<evidence type="ECO:0000256" key="1">
    <source>
        <dbReference type="SAM" id="MobiDB-lite"/>
    </source>
</evidence>
<evidence type="ECO:0000259" key="3">
    <source>
        <dbReference type="Pfam" id="PF11258"/>
    </source>
</evidence>
<dbReference type="SUPFAM" id="SSF159774">
    <property type="entry name" value="YerB-like"/>
    <property type="match status" value="1"/>
</dbReference>
<dbReference type="Pfam" id="PF11258">
    <property type="entry name" value="DUF3048"/>
    <property type="match status" value="1"/>
</dbReference>
<dbReference type="InterPro" id="IPR035328">
    <property type="entry name" value="DUF3048_C"/>
</dbReference>
<feature type="domain" description="DUF3048" evidence="3">
    <location>
        <begin position="66"/>
        <end position="204"/>
    </location>
</feature>
<dbReference type="RefSeq" id="WP_332902527.1">
    <property type="nucleotide sequence ID" value="NZ_JBAGLP010000118.1"/>
</dbReference>
<dbReference type="PROSITE" id="PS51257">
    <property type="entry name" value="PROKAR_LIPOPROTEIN"/>
    <property type="match status" value="1"/>
</dbReference>
<proteinExistence type="predicted"/>
<keyword evidence="2" id="KW-0732">Signal</keyword>
<dbReference type="Pfam" id="PF17479">
    <property type="entry name" value="DUF3048_C"/>
    <property type="match status" value="1"/>
</dbReference>
<reference evidence="5" key="1">
    <citation type="journal article" date="2024" name="Antonie Van Leeuwenhoek">
        <title>Isoptericola haloaureus sp. nov., a dimorphic actinobacterium isolated from mangrove sediments of southeast India, implicating biosaline agricultural significance through nitrogen fixation and salt tolerance genes.</title>
        <authorList>
            <person name="Prathaban M."/>
            <person name="Prathiviraj R."/>
            <person name="Ravichandran M."/>
            <person name="Natarajan S.D."/>
            <person name="Sobanaa M."/>
            <person name="Hari Krishna Kumar S."/>
            <person name="Chandrasekar V."/>
            <person name="Selvin J."/>
        </authorList>
    </citation>
    <scope>NUCLEOTIDE SEQUENCE</scope>
    <source>
        <strain evidence="5">MP1014</strain>
    </source>
</reference>
<sequence>MAARRPVALALVVALLALGGCSDQPPLEAPTVTVAPDVSRAKIAPPSPPAPEPTPSPTPEVPRWPLTGQRTDKVPKRPAVAVKIENSPAARPHTGLHRADVVWEQVVEGGITRFVAVYHSDYPDEVGPIRSVRPMDPATVAPMRGLLAASGGIGSYLRNVERRGTQLVINDDGDPGFWRWSGRYAPHNVYGNVRTFARQADRRRAEPPPAQFRYAPGAKKATARSEGKRARTADVRLSAAQRTTWTWNRGDGAYRRSDNGTPSISSGQRVTARNVVLLRMQVSLTSQRDASGARVPKTELVGSGTGRVLSGGRSVAVEWSKKGPRKPLRLTRPNGDPVRLAPGTTWVELVPRGDGSWSVS</sequence>
<feature type="region of interest" description="Disordered" evidence="1">
    <location>
        <begin position="23"/>
        <end position="75"/>
    </location>
</feature>
<name>A0ABU7Z979_9MICO</name>
<gene>
    <name evidence="5" type="ORF">V5O49_12740</name>
</gene>
<evidence type="ECO:0000313" key="6">
    <source>
        <dbReference type="Proteomes" id="UP001310387"/>
    </source>
</evidence>